<proteinExistence type="predicted"/>
<dbReference type="SUPFAM" id="SSF58104">
    <property type="entry name" value="Methyl-accepting chemotaxis protein (MCP) signaling domain"/>
    <property type="match status" value="1"/>
</dbReference>
<name>A0A090S5W6_9VIBR</name>
<gene>
    <name evidence="1" type="ORF">JCM19235_1725</name>
</gene>
<reference evidence="1 2" key="2">
    <citation type="submission" date="2014-09" db="EMBL/GenBank/DDBJ databases">
        <authorList>
            <consortium name="NBRP consortium"/>
            <person name="Sawabe T."/>
            <person name="Meirelles P."/>
            <person name="Nakanishi M."/>
            <person name="Sayaka M."/>
            <person name="Hattori M."/>
            <person name="Ohkuma M."/>
        </authorList>
    </citation>
    <scope>NUCLEOTIDE SEQUENCE [LARGE SCALE GENOMIC DNA]</scope>
    <source>
        <strain evidence="2">JCM19235</strain>
    </source>
</reference>
<evidence type="ECO:0000313" key="1">
    <source>
        <dbReference type="EMBL" id="GAL21899.1"/>
    </source>
</evidence>
<accession>A0A090S5W6</accession>
<dbReference type="EMBL" id="BBMR01000010">
    <property type="protein sequence ID" value="GAL21899.1"/>
    <property type="molecule type" value="Genomic_DNA"/>
</dbReference>
<dbReference type="STRING" id="990268.JCM19235_1725"/>
<protein>
    <submittedName>
        <fullName evidence="1">Methyl-accepting chemotaxis protein I</fullName>
    </submittedName>
</protein>
<dbReference type="AlphaFoldDB" id="A0A090S5W6"/>
<sequence length="63" mass="6878">MSTHISQAAGEQSETTADIAKNIEEINHIADDSYQAMSEIASTSQSLTSLANQQSELVHRFKL</sequence>
<reference evidence="1 2" key="1">
    <citation type="submission" date="2014-09" db="EMBL/GenBank/DDBJ databases">
        <title>Vibrio maritimus JCM 19235. (C45) whole genome shotgun sequence.</title>
        <authorList>
            <person name="Sawabe T."/>
            <person name="Meirelles P."/>
            <person name="Nakanishi M."/>
            <person name="Sayaka M."/>
            <person name="Hattori M."/>
            <person name="Ohkuma M."/>
        </authorList>
    </citation>
    <scope>NUCLEOTIDE SEQUENCE [LARGE SCALE GENOMIC DNA]</scope>
    <source>
        <strain evidence="2">JCM19235</strain>
    </source>
</reference>
<keyword evidence="2" id="KW-1185">Reference proteome</keyword>
<comment type="caution">
    <text evidence="1">The sequence shown here is derived from an EMBL/GenBank/DDBJ whole genome shotgun (WGS) entry which is preliminary data.</text>
</comment>
<dbReference type="Proteomes" id="UP000029228">
    <property type="component" value="Unassembled WGS sequence"/>
</dbReference>
<dbReference type="Gene3D" id="1.10.287.950">
    <property type="entry name" value="Methyl-accepting chemotaxis protein"/>
    <property type="match status" value="1"/>
</dbReference>
<organism evidence="1 2">
    <name type="scientific">Vibrio maritimus</name>
    <dbReference type="NCBI Taxonomy" id="990268"/>
    <lineage>
        <taxon>Bacteria</taxon>
        <taxon>Pseudomonadati</taxon>
        <taxon>Pseudomonadota</taxon>
        <taxon>Gammaproteobacteria</taxon>
        <taxon>Vibrionales</taxon>
        <taxon>Vibrionaceae</taxon>
        <taxon>Vibrio</taxon>
    </lineage>
</organism>
<evidence type="ECO:0000313" key="2">
    <source>
        <dbReference type="Proteomes" id="UP000029228"/>
    </source>
</evidence>